<dbReference type="InterPro" id="IPR011055">
    <property type="entry name" value="Dup_hybrid_motif"/>
</dbReference>
<keyword evidence="7" id="KW-0482">Metalloprotease</keyword>
<dbReference type="Pfam" id="PF19425">
    <property type="entry name" value="Csd3_N2"/>
    <property type="match status" value="1"/>
</dbReference>
<feature type="domain" description="Csd3-like second N-terminal" evidence="10">
    <location>
        <begin position="173"/>
        <end position="294"/>
    </location>
</feature>
<dbReference type="SUPFAM" id="SSF51261">
    <property type="entry name" value="Duplicated hybrid motif"/>
    <property type="match status" value="1"/>
</dbReference>
<evidence type="ECO:0000256" key="8">
    <source>
        <dbReference type="SAM" id="MobiDB-lite"/>
    </source>
</evidence>
<dbReference type="Gene3D" id="3.10.450.350">
    <property type="match status" value="1"/>
</dbReference>
<evidence type="ECO:0000256" key="6">
    <source>
        <dbReference type="ARBA" id="ARBA00022833"/>
    </source>
</evidence>
<protein>
    <submittedName>
        <fullName evidence="11">Murein DD-endopeptidase MepM/ murein hydrolase activator NlpD</fullName>
    </submittedName>
</protein>
<dbReference type="GO" id="GO:0006508">
    <property type="term" value="P:proteolysis"/>
    <property type="evidence" value="ECO:0007669"/>
    <property type="project" value="UniProtKB-KW"/>
</dbReference>
<comment type="subcellular location">
    <subcellularLocation>
        <location evidence="2">Cell envelope</location>
    </subcellularLocation>
</comment>
<dbReference type="InterPro" id="IPR016047">
    <property type="entry name" value="M23ase_b-sheet_dom"/>
</dbReference>
<keyword evidence="3" id="KW-0645">Protease</keyword>
<name>A0A846QMS9_9BACT</name>
<evidence type="ECO:0000256" key="5">
    <source>
        <dbReference type="ARBA" id="ARBA00022801"/>
    </source>
</evidence>
<dbReference type="GO" id="GO:0046872">
    <property type="term" value="F:metal ion binding"/>
    <property type="evidence" value="ECO:0007669"/>
    <property type="project" value="UniProtKB-KW"/>
</dbReference>
<evidence type="ECO:0000256" key="1">
    <source>
        <dbReference type="ARBA" id="ARBA00001947"/>
    </source>
</evidence>
<evidence type="ECO:0000259" key="10">
    <source>
        <dbReference type="Pfam" id="PF19425"/>
    </source>
</evidence>
<comment type="cofactor">
    <cofactor evidence="1">
        <name>Zn(2+)</name>
        <dbReference type="ChEBI" id="CHEBI:29105"/>
    </cofactor>
</comment>
<dbReference type="AlphaFoldDB" id="A0A846QMS9"/>
<dbReference type="PANTHER" id="PTHR21666:SF288">
    <property type="entry name" value="CELL DIVISION PROTEIN YTFB"/>
    <property type="match status" value="1"/>
</dbReference>
<evidence type="ECO:0000313" key="12">
    <source>
        <dbReference type="Proteomes" id="UP000580856"/>
    </source>
</evidence>
<keyword evidence="5 11" id="KW-0378">Hydrolase</keyword>
<evidence type="ECO:0000256" key="3">
    <source>
        <dbReference type="ARBA" id="ARBA00022670"/>
    </source>
</evidence>
<dbReference type="GO" id="GO:0030313">
    <property type="term" value="C:cell envelope"/>
    <property type="evidence" value="ECO:0007669"/>
    <property type="project" value="UniProtKB-SubCell"/>
</dbReference>
<gene>
    <name evidence="11" type="ORF">GGQ74_001412</name>
</gene>
<dbReference type="Pfam" id="PF01551">
    <property type="entry name" value="Peptidase_M23"/>
    <property type="match status" value="1"/>
</dbReference>
<dbReference type="EMBL" id="JAATJA010000001">
    <property type="protein sequence ID" value="NJB67772.1"/>
    <property type="molecule type" value="Genomic_DNA"/>
</dbReference>
<dbReference type="InterPro" id="IPR050570">
    <property type="entry name" value="Cell_wall_metabolism_enzyme"/>
</dbReference>
<comment type="caution">
    <text evidence="11">The sequence shown here is derived from an EMBL/GenBank/DDBJ whole genome shotgun (WGS) entry which is preliminary data.</text>
</comment>
<sequence>MNQNRTPRSNTFTGTGPLNRKRILAAALLGCAACIVIASVVLRGGSPSGDDASAPADSAPGCVAQTDSSSAPEAPAAPLHVRETIDGVVDSGQTASELLEQWLSPQEIHDLAAACRKPYALSQMRVGQPYAIHTLDGAFERFEYEIDAEDKLIVTRDDNGFNAACEAIPYEIRTAVVGGEIESSLFEAVDKSGESAALAVRLADIFAWDVDFIRDIRSGDSFRALVEKRYRDGEFSGYGRVTAAEFVNQGERYRGYLFADNEGVETYYDEKGNSLRKAFLKAPLAFRRISSGFSMSRLHPILKIRRPHPGIDYAAPKGTPIKAVGDGVIIGKGWDKGGGNYIKIRHNSVYETTYMHMCRFAKGMQKNIRVRQGQVIGYVGATGYATGPHLDFRMKRNGSFVNPRTLKFPSAAPVPTDRMQFFRETIAPLAAQLDGVEPMQAAAPGTQTSAVN</sequence>
<dbReference type="CDD" id="cd12797">
    <property type="entry name" value="M23_peptidase"/>
    <property type="match status" value="1"/>
</dbReference>
<dbReference type="GO" id="GO:0004222">
    <property type="term" value="F:metalloendopeptidase activity"/>
    <property type="evidence" value="ECO:0007669"/>
    <property type="project" value="TreeGrafter"/>
</dbReference>
<proteinExistence type="predicted"/>
<dbReference type="PANTHER" id="PTHR21666">
    <property type="entry name" value="PEPTIDASE-RELATED"/>
    <property type="match status" value="1"/>
</dbReference>
<keyword evidence="6" id="KW-0862">Zinc</keyword>
<evidence type="ECO:0000313" key="11">
    <source>
        <dbReference type="EMBL" id="NJB67772.1"/>
    </source>
</evidence>
<evidence type="ECO:0000256" key="4">
    <source>
        <dbReference type="ARBA" id="ARBA00022723"/>
    </source>
</evidence>
<reference evidence="11 12" key="1">
    <citation type="submission" date="2020-03" db="EMBL/GenBank/DDBJ databases">
        <title>Genomic Encyclopedia of Type Strains, Phase IV (KMG-IV): sequencing the most valuable type-strain genomes for metagenomic binning, comparative biology and taxonomic classification.</title>
        <authorList>
            <person name="Goeker M."/>
        </authorList>
    </citation>
    <scope>NUCLEOTIDE SEQUENCE [LARGE SCALE GENOMIC DNA]</scope>
    <source>
        <strain evidence="11 12">DSM 24233</strain>
    </source>
</reference>
<dbReference type="Gene3D" id="2.70.70.10">
    <property type="entry name" value="Glucose Permease (Domain IIA)"/>
    <property type="match status" value="1"/>
</dbReference>
<feature type="domain" description="M23ase beta-sheet core" evidence="9">
    <location>
        <begin position="307"/>
        <end position="403"/>
    </location>
</feature>
<feature type="region of interest" description="Disordered" evidence="8">
    <location>
        <begin position="47"/>
        <end position="76"/>
    </location>
</feature>
<keyword evidence="4" id="KW-0479">Metal-binding</keyword>
<keyword evidence="12" id="KW-1185">Reference proteome</keyword>
<dbReference type="Proteomes" id="UP000580856">
    <property type="component" value="Unassembled WGS sequence"/>
</dbReference>
<feature type="compositionally biased region" description="Low complexity" evidence="8">
    <location>
        <begin position="47"/>
        <end position="61"/>
    </location>
</feature>
<evidence type="ECO:0000256" key="2">
    <source>
        <dbReference type="ARBA" id="ARBA00004196"/>
    </source>
</evidence>
<organism evidence="11 12">
    <name type="scientific">Desulfobaculum xiamenense</name>
    <dbReference type="NCBI Taxonomy" id="995050"/>
    <lineage>
        <taxon>Bacteria</taxon>
        <taxon>Pseudomonadati</taxon>
        <taxon>Thermodesulfobacteriota</taxon>
        <taxon>Desulfovibrionia</taxon>
        <taxon>Desulfovibrionales</taxon>
        <taxon>Desulfovibrionaceae</taxon>
        <taxon>Desulfobaculum</taxon>
    </lineage>
</organism>
<dbReference type="InterPro" id="IPR045834">
    <property type="entry name" value="Csd3_N2"/>
</dbReference>
<evidence type="ECO:0000259" key="9">
    <source>
        <dbReference type="Pfam" id="PF01551"/>
    </source>
</evidence>
<dbReference type="RefSeq" id="WP_209280080.1">
    <property type="nucleotide sequence ID" value="NZ_JAATJA010000001.1"/>
</dbReference>
<accession>A0A846QMS9</accession>
<evidence type="ECO:0000256" key="7">
    <source>
        <dbReference type="ARBA" id="ARBA00023049"/>
    </source>
</evidence>